<feature type="compositionally biased region" description="Basic and acidic residues" evidence="6">
    <location>
        <begin position="480"/>
        <end position="489"/>
    </location>
</feature>
<dbReference type="InterPro" id="IPR013907">
    <property type="entry name" value="Sds3"/>
</dbReference>
<dbReference type="EMBL" id="SKBQ01000036">
    <property type="protein sequence ID" value="TPX13179.1"/>
    <property type="molecule type" value="Genomic_DNA"/>
</dbReference>
<organism evidence="7 8">
    <name type="scientific">Thyridium curvatum</name>
    <dbReference type="NCBI Taxonomy" id="1093900"/>
    <lineage>
        <taxon>Eukaryota</taxon>
        <taxon>Fungi</taxon>
        <taxon>Dikarya</taxon>
        <taxon>Ascomycota</taxon>
        <taxon>Pezizomycotina</taxon>
        <taxon>Sordariomycetes</taxon>
        <taxon>Sordariomycetidae</taxon>
        <taxon>Thyridiales</taxon>
        <taxon>Thyridiaceae</taxon>
        <taxon>Thyridium</taxon>
    </lineage>
</organism>
<dbReference type="AlphaFoldDB" id="A0A507B6Z5"/>
<evidence type="ECO:0000256" key="1">
    <source>
        <dbReference type="ARBA" id="ARBA00004123"/>
    </source>
</evidence>
<dbReference type="GeneID" id="41973826"/>
<dbReference type="GO" id="GO:0005654">
    <property type="term" value="C:nucleoplasm"/>
    <property type="evidence" value="ECO:0007669"/>
    <property type="project" value="UniProtKB-ARBA"/>
</dbReference>
<evidence type="ECO:0000256" key="4">
    <source>
        <dbReference type="ARBA" id="ARBA00023163"/>
    </source>
</evidence>
<dbReference type="Proteomes" id="UP000319257">
    <property type="component" value="Unassembled WGS sequence"/>
</dbReference>
<evidence type="ECO:0000256" key="5">
    <source>
        <dbReference type="ARBA" id="ARBA00023242"/>
    </source>
</evidence>
<keyword evidence="5" id="KW-0539">Nucleus</keyword>
<reference evidence="7 8" key="1">
    <citation type="submission" date="2019-06" db="EMBL/GenBank/DDBJ databases">
        <title>Draft genome sequence of the filamentous fungus Phialemoniopsis curvata isolated from diesel fuel.</title>
        <authorList>
            <person name="Varaljay V.A."/>
            <person name="Lyon W.J."/>
            <person name="Crouch A.L."/>
            <person name="Drake C.E."/>
            <person name="Hollomon J.M."/>
            <person name="Nadeau L.J."/>
            <person name="Nunn H.S."/>
            <person name="Stevenson B.S."/>
            <person name="Bojanowski C.L."/>
            <person name="Crookes-Goodson W.J."/>
        </authorList>
    </citation>
    <scope>NUCLEOTIDE SEQUENCE [LARGE SCALE GENOMIC DNA]</scope>
    <source>
        <strain evidence="7 8">D216</strain>
    </source>
</reference>
<evidence type="ECO:0000313" key="7">
    <source>
        <dbReference type="EMBL" id="TPX13179.1"/>
    </source>
</evidence>
<evidence type="ECO:0000256" key="6">
    <source>
        <dbReference type="SAM" id="MobiDB-lite"/>
    </source>
</evidence>
<evidence type="ECO:0000256" key="2">
    <source>
        <dbReference type="ARBA" id="ARBA00022491"/>
    </source>
</evidence>
<feature type="region of interest" description="Disordered" evidence="6">
    <location>
        <begin position="211"/>
        <end position="277"/>
    </location>
</feature>
<dbReference type="Pfam" id="PF08598">
    <property type="entry name" value="Sds3"/>
    <property type="match status" value="1"/>
</dbReference>
<dbReference type="GO" id="GO:0010468">
    <property type="term" value="P:regulation of gene expression"/>
    <property type="evidence" value="ECO:0007669"/>
    <property type="project" value="UniProtKB-ARBA"/>
</dbReference>
<accession>A0A507B6Z5</accession>
<keyword evidence="4" id="KW-0804">Transcription</keyword>
<feature type="compositionally biased region" description="Polar residues" evidence="6">
    <location>
        <begin position="211"/>
        <end position="222"/>
    </location>
</feature>
<comment type="subcellular location">
    <subcellularLocation>
        <location evidence="1">Nucleus</location>
    </subcellularLocation>
</comment>
<keyword evidence="3" id="KW-0805">Transcription regulation</keyword>
<proteinExistence type="predicted"/>
<feature type="region of interest" description="Disordered" evidence="6">
    <location>
        <begin position="480"/>
        <end position="549"/>
    </location>
</feature>
<feature type="compositionally biased region" description="Polar residues" evidence="6">
    <location>
        <begin position="522"/>
        <end position="543"/>
    </location>
</feature>
<evidence type="ECO:0008006" key="9">
    <source>
        <dbReference type="Google" id="ProtNLM"/>
    </source>
</evidence>
<dbReference type="PANTHER" id="PTHR21964">
    <property type="entry name" value="BREAST CANCER METASTASIS-SUPPRESSOR 1"/>
    <property type="match status" value="1"/>
</dbReference>
<dbReference type="STRING" id="1093900.A0A507B6Z5"/>
<feature type="compositionally biased region" description="Polar residues" evidence="6">
    <location>
        <begin position="322"/>
        <end position="331"/>
    </location>
</feature>
<comment type="caution">
    <text evidence="7">The sequence shown here is derived from an EMBL/GenBank/DDBJ whole genome shotgun (WGS) entry which is preliminary data.</text>
</comment>
<dbReference type="SMART" id="SM01401">
    <property type="entry name" value="Sds3"/>
    <property type="match status" value="1"/>
</dbReference>
<protein>
    <recommendedName>
        <fullName evidence="9">Deacetylase complex subunit</fullName>
    </recommendedName>
</protein>
<dbReference type="InParanoid" id="A0A507B6Z5"/>
<name>A0A507B6Z5_9PEZI</name>
<feature type="region of interest" description="Disordered" evidence="6">
    <location>
        <begin position="1"/>
        <end position="39"/>
    </location>
</feature>
<evidence type="ECO:0000313" key="8">
    <source>
        <dbReference type="Proteomes" id="UP000319257"/>
    </source>
</evidence>
<evidence type="ECO:0000256" key="3">
    <source>
        <dbReference type="ARBA" id="ARBA00023015"/>
    </source>
</evidence>
<keyword evidence="8" id="KW-1185">Reference proteome</keyword>
<gene>
    <name evidence="7" type="ORF">E0L32_006379</name>
</gene>
<feature type="region of interest" description="Disordered" evidence="6">
    <location>
        <begin position="321"/>
        <end position="346"/>
    </location>
</feature>
<keyword evidence="2" id="KW-0678">Repressor</keyword>
<dbReference type="OrthoDB" id="70376at2759"/>
<dbReference type="RefSeq" id="XP_030994890.1">
    <property type="nucleotide sequence ID" value="XM_031141005.1"/>
</dbReference>
<sequence length="549" mass="60822">MAAADSQVPPLEGGASSRADRHTNGSPPPPQSKRDKKRQMINDRLAALSEKFNRDRDVTYREQLQKIQIDTNLVMRIDPYLERPLDAIEAERQQSQSLTSEADQQGRAPGPTLLEMAGPNFNDWLREIEDLVEQRDTELTKQKNEYRTKANEYKWLHRYKTDTARREHKALSRTLRDRLINAITAKKLRLSKEKEALEISDASALLLHPNQFSITNPSSPGGTHSKRATRLRHNAEDLSGYGDSRKRKRNGADDDGSPAPQKRLDANGTTPLWHGDRLGYRKVTGPVYSVDKLFTDKELAMTYNAASLAAHKYLLTHRSPMNGANNGASTPSDSDSGDHNDNDDLATPAAMERAPSHATRSTRGVHNQNFVDDKLVGIEALANFEMPGNLEKMIAAEPKMPPSFLSNYAKPHSKAEANTPNSLPVDDISSDLRVMNVLRQYEAIHGTGSNLDTENGSRRVLEAMAFTANDEKYAAYLEHERKDPDELRKSLKIPTNDPATPGGNSSLPVIGAPPAMPPITASPMSRQSSQGGVAMSRQGSSTRAQRKRN</sequence>